<protein>
    <submittedName>
        <fullName evidence="1">24375_t:CDS:1</fullName>
    </submittedName>
</protein>
<name>A0ACA9RZ72_9GLOM</name>
<sequence length="51" mass="5598">LTGFWFGRIFPSFKKNVPVVACGNFGNVRNGMFSVVRVGASYGVARLKDTE</sequence>
<evidence type="ECO:0000313" key="2">
    <source>
        <dbReference type="Proteomes" id="UP000789920"/>
    </source>
</evidence>
<gene>
    <name evidence="1" type="ORF">RPERSI_LOCUS24536</name>
</gene>
<dbReference type="Proteomes" id="UP000789920">
    <property type="component" value="Unassembled WGS sequence"/>
</dbReference>
<keyword evidence="2" id="KW-1185">Reference proteome</keyword>
<proteinExistence type="predicted"/>
<evidence type="ECO:0000313" key="1">
    <source>
        <dbReference type="EMBL" id="CAG8816800.1"/>
    </source>
</evidence>
<dbReference type="EMBL" id="CAJVQC010079023">
    <property type="protein sequence ID" value="CAG8816800.1"/>
    <property type="molecule type" value="Genomic_DNA"/>
</dbReference>
<feature type="non-terminal residue" evidence="1">
    <location>
        <position position="1"/>
    </location>
</feature>
<organism evidence="1 2">
    <name type="scientific">Racocetra persica</name>
    <dbReference type="NCBI Taxonomy" id="160502"/>
    <lineage>
        <taxon>Eukaryota</taxon>
        <taxon>Fungi</taxon>
        <taxon>Fungi incertae sedis</taxon>
        <taxon>Mucoromycota</taxon>
        <taxon>Glomeromycotina</taxon>
        <taxon>Glomeromycetes</taxon>
        <taxon>Diversisporales</taxon>
        <taxon>Gigasporaceae</taxon>
        <taxon>Racocetra</taxon>
    </lineage>
</organism>
<reference evidence="1" key="1">
    <citation type="submission" date="2021-06" db="EMBL/GenBank/DDBJ databases">
        <authorList>
            <person name="Kallberg Y."/>
            <person name="Tangrot J."/>
            <person name="Rosling A."/>
        </authorList>
    </citation>
    <scope>NUCLEOTIDE SEQUENCE</scope>
    <source>
        <strain evidence="1">MA461A</strain>
    </source>
</reference>
<accession>A0ACA9RZ72</accession>
<comment type="caution">
    <text evidence="1">The sequence shown here is derived from an EMBL/GenBank/DDBJ whole genome shotgun (WGS) entry which is preliminary data.</text>
</comment>
<feature type="non-terminal residue" evidence="1">
    <location>
        <position position="51"/>
    </location>
</feature>